<dbReference type="OrthoDB" id="8915525at2759"/>
<dbReference type="GO" id="GO:0030183">
    <property type="term" value="P:B cell differentiation"/>
    <property type="evidence" value="ECO:0007669"/>
    <property type="project" value="TreeGrafter"/>
</dbReference>
<dbReference type="Proteomes" id="UP000264820">
    <property type="component" value="Unplaced"/>
</dbReference>
<dbReference type="CTD" id="973"/>
<dbReference type="AlphaFoldDB" id="A0A3Q2YWB2"/>
<name>A0A3Q2YWB2_HIPCM</name>
<dbReference type="GO" id="GO:0009897">
    <property type="term" value="C:external side of plasma membrane"/>
    <property type="evidence" value="ECO:0007669"/>
    <property type="project" value="TreeGrafter"/>
</dbReference>
<dbReference type="Gene3D" id="2.60.40.10">
    <property type="entry name" value="Immunoglobulins"/>
    <property type="match status" value="1"/>
</dbReference>
<dbReference type="SUPFAM" id="SSF48726">
    <property type="entry name" value="Immunoglobulin"/>
    <property type="match status" value="1"/>
</dbReference>
<proteinExistence type="predicted"/>
<keyword evidence="1" id="KW-0393">Immunoglobulin domain</keyword>
<evidence type="ECO:0000256" key="1">
    <source>
        <dbReference type="ARBA" id="ARBA00023319"/>
    </source>
</evidence>
<dbReference type="InterPro" id="IPR036179">
    <property type="entry name" value="Ig-like_dom_sf"/>
</dbReference>
<dbReference type="OMA" id="ADLKCCY"/>
<accession>A0A3Q2YWB2</accession>
<dbReference type="Ensembl" id="ENSHCOT00000015115.1">
    <property type="protein sequence ID" value="ENSHCOP00000023172.1"/>
    <property type="gene ID" value="ENSHCOG00000011454.1"/>
</dbReference>
<dbReference type="PANTHER" id="PTHR14334">
    <property type="entry name" value="B-CELL ANTIGEN RECEPTOR COMPLEX-ASSOCIATED PROTEIN"/>
    <property type="match status" value="1"/>
</dbReference>
<dbReference type="GO" id="GO:0050853">
    <property type="term" value="P:B cell receptor signaling pathway"/>
    <property type="evidence" value="ECO:0007669"/>
    <property type="project" value="TreeGrafter"/>
</dbReference>
<dbReference type="GO" id="GO:0019815">
    <property type="term" value="C:B cell receptor complex"/>
    <property type="evidence" value="ECO:0007669"/>
    <property type="project" value="TreeGrafter"/>
</dbReference>
<sequence>MATVYSIFIIGCVAVVSIGVKVSLEVDRPWLRVHLSHQAVLECCYRTGTASLPTIWLVHRQPDNGTAVPLLVPASDRVRSGFRTYAGVTCGTLTIGEVKVADTGLYRCWFNDTTIITPGTYLQVYKPLKKTINLSEKTKDSILMAEGILLLLCVLVPSATLLCKSKQLQALKQKKAKREEENIYQGLNLDDCDKAASLYQDLVANVHEEIQLESP</sequence>
<reference evidence="3" key="1">
    <citation type="submission" date="2025-08" db="UniProtKB">
        <authorList>
            <consortium name="Ensembl"/>
        </authorList>
    </citation>
    <scope>IDENTIFICATION</scope>
</reference>
<dbReference type="PANTHER" id="PTHR14334:SF1">
    <property type="entry name" value="B-CELL ANTIGEN RECEPTOR COMPLEX-ASSOCIATED PROTEIN ALPHA CHAIN"/>
    <property type="match status" value="1"/>
</dbReference>
<protein>
    <submittedName>
        <fullName evidence="3">CD79a molecule, immunoglobulin-associated alpha</fullName>
    </submittedName>
</protein>
<feature type="domain" description="Immunoglobulin" evidence="2">
    <location>
        <begin position="28"/>
        <end position="125"/>
    </location>
</feature>
<dbReference type="STRING" id="109280.ENSHCOP00000023172"/>
<dbReference type="InterPro" id="IPR003599">
    <property type="entry name" value="Ig_sub"/>
</dbReference>
<organism evidence="3 4">
    <name type="scientific">Hippocampus comes</name>
    <name type="common">Tiger tail seahorse</name>
    <dbReference type="NCBI Taxonomy" id="109280"/>
    <lineage>
        <taxon>Eukaryota</taxon>
        <taxon>Metazoa</taxon>
        <taxon>Chordata</taxon>
        <taxon>Craniata</taxon>
        <taxon>Vertebrata</taxon>
        <taxon>Euteleostomi</taxon>
        <taxon>Actinopterygii</taxon>
        <taxon>Neopterygii</taxon>
        <taxon>Teleostei</taxon>
        <taxon>Neoteleostei</taxon>
        <taxon>Acanthomorphata</taxon>
        <taxon>Syngnathiaria</taxon>
        <taxon>Syngnathiformes</taxon>
        <taxon>Syngnathoidei</taxon>
        <taxon>Syngnathidae</taxon>
        <taxon>Hippocampus</taxon>
    </lineage>
</organism>
<reference evidence="3" key="2">
    <citation type="submission" date="2025-09" db="UniProtKB">
        <authorList>
            <consortium name="Ensembl"/>
        </authorList>
    </citation>
    <scope>IDENTIFICATION</scope>
</reference>
<evidence type="ECO:0000313" key="4">
    <source>
        <dbReference type="Proteomes" id="UP000264820"/>
    </source>
</evidence>
<keyword evidence="4" id="KW-1185">Reference proteome</keyword>
<dbReference type="RefSeq" id="XP_019751635.1">
    <property type="nucleotide sequence ID" value="XM_019896076.1"/>
</dbReference>
<evidence type="ECO:0000259" key="2">
    <source>
        <dbReference type="SMART" id="SM00409"/>
    </source>
</evidence>
<dbReference type="InterPro" id="IPR013783">
    <property type="entry name" value="Ig-like_fold"/>
</dbReference>
<dbReference type="KEGG" id="hcq:109531662"/>
<dbReference type="GeneID" id="109531662"/>
<dbReference type="SMART" id="SM00409">
    <property type="entry name" value="IG"/>
    <property type="match status" value="1"/>
</dbReference>
<evidence type="ECO:0000313" key="3">
    <source>
        <dbReference type="Ensembl" id="ENSHCOP00000023172.1"/>
    </source>
</evidence>
<dbReference type="GeneTree" id="ENSGT00940000154363"/>